<dbReference type="EMBL" id="LXQA010502308">
    <property type="protein sequence ID" value="MCI55823.1"/>
    <property type="molecule type" value="Genomic_DNA"/>
</dbReference>
<dbReference type="Proteomes" id="UP000265520">
    <property type="component" value="Unassembled WGS sequence"/>
</dbReference>
<comment type="caution">
    <text evidence="1">The sequence shown here is derived from an EMBL/GenBank/DDBJ whole genome shotgun (WGS) entry which is preliminary data.</text>
</comment>
<reference evidence="1 2" key="1">
    <citation type="journal article" date="2018" name="Front. Plant Sci.">
        <title>Red Clover (Trifolium pratense) and Zigzag Clover (T. medium) - A Picture of Genomic Similarities and Differences.</title>
        <authorList>
            <person name="Dluhosova J."/>
            <person name="Istvanek J."/>
            <person name="Nedelnik J."/>
            <person name="Repkova J."/>
        </authorList>
    </citation>
    <scope>NUCLEOTIDE SEQUENCE [LARGE SCALE GENOMIC DNA]</scope>
    <source>
        <strain evidence="2">cv. 10/8</strain>
        <tissue evidence="1">Leaf</tissue>
    </source>
</reference>
<proteinExistence type="predicted"/>
<protein>
    <submittedName>
        <fullName evidence="1">Uncharacterized protein</fullName>
    </submittedName>
</protein>
<evidence type="ECO:0000313" key="1">
    <source>
        <dbReference type="EMBL" id="MCI55823.1"/>
    </source>
</evidence>
<keyword evidence="2" id="KW-1185">Reference proteome</keyword>
<evidence type="ECO:0000313" key="2">
    <source>
        <dbReference type="Proteomes" id="UP000265520"/>
    </source>
</evidence>
<dbReference type="AlphaFoldDB" id="A0A392T3Y1"/>
<sequence length="36" mass="4334">MLFESVTRLYGAKLPEPELERIYEDELYLEESRNLS</sequence>
<name>A0A392T3Y1_9FABA</name>
<organism evidence="1 2">
    <name type="scientific">Trifolium medium</name>
    <dbReference type="NCBI Taxonomy" id="97028"/>
    <lineage>
        <taxon>Eukaryota</taxon>
        <taxon>Viridiplantae</taxon>
        <taxon>Streptophyta</taxon>
        <taxon>Embryophyta</taxon>
        <taxon>Tracheophyta</taxon>
        <taxon>Spermatophyta</taxon>
        <taxon>Magnoliopsida</taxon>
        <taxon>eudicotyledons</taxon>
        <taxon>Gunneridae</taxon>
        <taxon>Pentapetalae</taxon>
        <taxon>rosids</taxon>
        <taxon>fabids</taxon>
        <taxon>Fabales</taxon>
        <taxon>Fabaceae</taxon>
        <taxon>Papilionoideae</taxon>
        <taxon>50 kb inversion clade</taxon>
        <taxon>NPAAA clade</taxon>
        <taxon>Hologalegina</taxon>
        <taxon>IRL clade</taxon>
        <taxon>Trifolieae</taxon>
        <taxon>Trifolium</taxon>
    </lineage>
</organism>
<feature type="non-terminal residue" evidence="1">
    <location>
        <position position="36"/>
    </location>
</feature>
<accession>A0A392T3Y1</accession>